<reference evidence="7" key="1">
    <citation type="submission" date="2015-07" db="EMBL/GenBank/DDBJ databases">
        <title>Genome sequencing project for genomic taxonomy and phylogenomics of Bacillus-like bacteria.</title>
        <authorList>
            <person name="Liu B."/>
            <person name="Wang J."/>
            <person name="Zhu Y."/>
            <person name="Liu G."/>
            <person name="Chen Q."/>
            <person name="Chen Z."/>
            <person name="Lan J."/>
            <person name="Che J."/>
            <person name="Ge C."/>
            <person name="Shi H."/>
            <person name="Pan Z."/>
            <person name="Liu X."/>
        </authorList>
    </citation>
    <scope>NUCLEOTIDE SEQUENCE [LARGE SCALE GENOMIC DNA]</scope>
    <source>
        <strain evidence="7">FJAT-27997</strain>
    </source>
</reference>
<feature type="coiled-coil region" evidence="4">
    <location>
        <begin position="769"/>
        <end position="796"/>
    </location>
</feature>
<dbReference type="InterPro" id="IPR038729">
    <property type="entry name" value="Rad50/SbcC_AAA"/>
</dbReference>
<evidence type="ECO:0000256" key="3">
    <source>
        <dbReference type="ARBA" id="ARBA00013368"/>
    </source>
</evidence>
<dbReference type="GO" id="GO:0016887">
    <property type="term" value="F:ATP hydrolysis activity"/>
    <property type="evidence" value="ECO:0007669"/>
    <property type="project" value="InterPro"/>
</dbReference>
<comment type="caution">
    <text evidence="6">The sequence shown here is derived from an EMBL/GenBank/DDBJ whole genome shotgun (WGS) entry which is preliminary data.</text>
</comment>
<dbReference type="Pfam" id="PF13476">
    <property type="entry name" value="AAA_23"/>
    <property type="match status" value="1"/>
</dbReference>
<dbReference type="EMBL" id="LFZW01000001">
    <property type="protein sequence ID" value="KMY49672.1"/>
    <property type="molecule type" value="Genomic_DNA"/>
</dbReference>
<dbReference type="InterPro" id="IPR027417">
    <property type="entry name" value="P-loop_NTPase"/>
</dbReference>
<dbReference type="Pfam" id="PF13558">
    <property type="entry name" value="SbcC_Walker_B"/>
    <property type="match status" value="1"/>
</dbReference>
<dbReference type="Proteomes" id="UP000037146">
    <property type="component" value="Unassembled WGS sequence"/>
</dbReference>
<dbReference type="GO" id="GO:0006302">
    <property type="term" value="P:double-strand break repair"/>
    <property type="evidence" value="ECO:0007669"/>
    <property type="project" value="InterPro"/>
</dbReference>
<dbReference type="RefSeq" id="WP_049681014.1">
    <property type="nucleotide sequence ID" value="NZ_LFZW01000001.1"/>
</dbReference>
<protein>
    <recommendedName>
        <fullName evidence="3">Nuclease SbcCD subunit C</fullName>
    </recommendedName>
</protein>
<dbReference type="PANTHER" id="PTHR32114:SF2">
    <property type="entry name" value="ABC TRANSPORTER ABCH.3"/>
    <property type="match status" value="1"/>
</dbReference>
<proteinExistence type="inferred from homology"/>
<dbReference type="STRING" id="1679170.AC625_09080"/>
<dbReference type="AlphaFoldDB" id="A0A0K9GTR9"/>
<accession>A0A0K9GTR9</accession>
<evidence type="ECO:0000256" key="1">
    <source>
        <dbReference type="ARBA" id="ARBA00006930"/>
    </source>
</evidence>
<feature type="domain" description="Rad50/SbcC-type AAA" evidence="5">
    <location>
        <begin position="5"/>
        <end position="209"/>
    </location>
</feature>
<dbReference type="PATRIC" id="fig|1679170.3.peg.1991"/>
<organism evidence="6 7">
    <name type="scientific">Peribacillus loiseleuriae</name>
    <dbReference type="NCBI Taxonomy" id="1679170"/>
    <lineage>
        <taxon>Bacteria</taxon>
        <taxon>Bacillati</taxon>
        <taxon>Bacillota</taxon>
        <taxon>Bacilli</taxon>
        <taxon>Bacillales</taxon>
        <taxon>Bacillaceae</taxon>
        <taxon>Peribacillus</taxon>
    </lineage>
</organism>
<gene>
    <name evidence="6" type="ORF">AC625_09080</name>
</gene>
<evidence type="ECO:0000259" key="5">
    <source>
        <dbReference type="Pfam" id="PF13476"/>
    </source>
</evidence>
<evidence type="ECO:0000313" key="7">
    <source>
        <dbReference type="Proteomes" id="UP000037146"/>
    </source>
</evidence>
<comment type="similarity">
    <text evidence="1">Belongs to the SMC family. SbcC subfamily.</text>
</comment>
<feature type="coiled-coil region" evidence="4">
    <location>
        <begin position="255"/>
        <end position="411"/>
    </location>
</feature>
<evidence type="ECO:0000256" key="2">
    <source>
        <dbReference type="ARBA" id="ARBA00011322"/>
    </source>
</evidence>
<dbReference type="SUPFAM" id="SSF52540">
    <property type="entry name" value="P-loop containing nucleoside triphosphate hydrolases"/>
    <property type="match status" value="1"/>
</dbReference>
<dbReference type="Gene3D" id="3.40.50.300">
    <property type="entry name" value="P-loop containing nucleotide triphosphate hydrolases"/>
    <property type="match status" value="2"/>
</dbReference>
<evidence type="ECO:0000256" key="4">
    <source>
        <dbReference type="SAM" id="Coils"/>
    </source>
</evidence>
<comment type="subunit">
    <text evidence="2">Heterodimer of SbcC and SbcD.</text>
</comment>
<name>A0A0K9GTR9_9BACI</name>
<evidence type="ECO:0000313" key="6">
    <source>
        <dbReference type="EMBL" id="KMY49672.1"/>
    </source>
</evidence>
<sequence>MRPLRLMMQAFGPYAGNEIIDFSQLGNRTMFVISGKTGAGKTTIFDGISYAIYGKASGEDRNGQELRSQFAADDQLTEVSLEFMLRGKLYYIWRSPQQERKKKSGEGTTTVTAKAELYEVQSNDEKKLLGANVREVDEKIKNIIGIDANQFRQILMIPQGEFRKLLTSESKEKEQILQRLFHTELYKTIEDKLKEEVSELKKLSEKSKLDRIRYMKEIAASDNEELIIELNQDEPTEQKVLPLLEKQILHDESRLLELQTAIDKKQKARDSLKEDLFRAEEQIKQFLNLEKLTIEKEKLEAVKIEIDQVKIQISNAYKAAAAEKQEQFYLRIGNQVKELQANHERLEKKLKQSEEKKKNLQIQYEEELAKADKREEAAVAVHNLQQMKESVENLANQIQKTTQSEKQWQQMVLQKNRAENDLITIEKEEEATYIIKQECEQAAIQFAEMERQSDLNDQNLIRITKLVEVMKTMNQVKQAVDRNQVSLAHSIGQLENEKLGLDLLNKKWRESQAGILAQMLDHGEACPVCGGTEHPNPAHFQEDIPNEADIDKQTILVQAAEQKKVQSETEYYQVKSQYESICDTYDERVAEVKERTPEIDFNNLGEYEIECKANKSELERHLKMLADKKAQLGQISEKLLTLKGSKADLKQRLADLKKSEDTSRIVYLEGNAKLASLKDAIPDAIRTPEGYKEALNSAITHQKILQQTFESTQTALQTAIEQVTIIQTTRNSVVNELEKVTVDLDVERLRFKDDLKKQGFESYGLYTASKKTESEINRLENQVQEYDKQYHTITGLHHDLELKLNGIVKPDISDLQKTVQTVDEDLEHHRKLYNFIFTSKEQNIVIQEKILAIIEDQKEIDEKYAVIGHLHEISKGQNPFRITFERYVLAAFLDDILKEANTRLVKMTSGRYQLIRKIDPTRRNIQSGLELSVYDQYTGQERHVKTLSGGESFKAALALALGLADVVQQNAGGISLETMFIDEGFGTLDPESLDHAIETLMDIQSSGRLVGIISHVPELKERIDARLEVIATQKGSRTEFQFSS</sequence>
<keyword evidence="4" id="KW-0175">Coiled coil</keyword>
<dbReference type="OrthoDB" id="9795626at2"/>
<dbReference type="PANTHER" id="PTHR32114">
    <property type="entry name" value="ABC TRANSPORTER ABCH.3"/>
    <property type="match status" value="1"/>
</dbReference>
<keyword evidence="7" id="KW-1185">Reference proteome</keyword>